<sequence length="57" mass="6202">MTALTPYDVVVNGCRTTLLLTEADAAAWGLTPRTQPKPETESRTRTSRNKAANPSNK</sequence>
<reference evidence="2 3" key="1">
    <citation type="submission" date="2018-06" db="EMBL/GenBank/DDBJ databases">
        <authorList>
            <consortium name="Pathogen Informatics"/>
            <person name="Doyle S."/>
        </authorList>
    </citation>
    <scope>NUCLEOTIDE SEQUENCE [LARGE SCALE GENOMIC DNA]</scope>
    <source>
        <strain evidence="2 3">NCTC11535</strain>
    </source>
</reference>
<dbReference type="EMBL" id="UAPQ01000008">
    <property type="protein sequence ID" value="SPT53795.1"/>
    <property type="molecule type" value="Genomic_DNA"/>
</dbReference>
<proteinExistence type="predicted"/>
<feature type="region of interest" description="Disordered" evidence="1">
    <location>
        <begin position="28"/>
        <end position="57"/>
    </location>
</feature>
<evidence type="ECO:0000313" key="2">
    <source>
        <dbReference type="EMBL" id="SPT53795.1"/>
    </source>
</evidence>
<protein>
    <submittedName>
        <fullName evidence="2">Uncharacterized protein</fullName>
    </submittedName>
</protein>
<gene>
    <name evidence="2" type="ORF">NCTC11535_01479</name>
</gene>
<organism evidence="2 3">
    <name type="scientific">Actinomyces bovis</name>
    <dbReference type="NCBI Taxonomy" id="1658"/>
    <lineage>
        <taxon>Bacteria</taxon>
        <taxon>Bacillati</taxon>
        <taxon>Actinomycetota</taxon>
        <taxon>Actinomycetes</taxon>
        <taxon>Actinomycetales</taxon>
        <taxon>Actinomycetaceae</taxon>
        <taxon>Actinomyces</taxon>
    </lineage>
</organism>
<name>A0ABY1VP85_9ACTO</name>
<evidence type="ECO:0000313" key="3">
    <source>
        <dbReference type="Proteomes" id="UP000250006"/>
    </source>
</evidence>
<comment type="caution">
    <text evidence="2">The sequence shown here is derived from an EMBL/GenBank/DDBJ whole genome shotgun (WGS) entry which is preliminary data.</text>
</comment>
<accession>A0ABY1VP85</accession>
<dbReference type="Proteomes" id="UP000250006">
    <property type="component" value="Unassembled WGS sequence"/>
</dbReference>
<evidence type="ECO:0000256" key="1">
    <source>
        <dbReference type="SAM" id="MobiDB-lite"/>
    </source>
</evidence>
<keyword evidence="3" id="KW-1185">Reference proteome</keyword>
<dbReference type="RefSeq" id="WP_170166871.1">
    <property type="nucleotide sequence ID" value="NZ_UAPQ01000008.1"/>
</dbReference>